<dbReference type="InterPro" id="IPR012902">
    <property type="entry name" value="N_methyl_site"/>
</dbReference>
<dbReference type="EMBL" id="JBGMEH010000003">
    <property type="protein sequence ID" value="MFO3715955.1"/>
    <property type="molecule type" value="Genomic_DNA"/>
</dbReference>
<dbReference type="InterPro" id="IPR045584">
    <property type="entry name" value="Pilin-like"/>
</dbReference>
<evidence type="ECO:0000313" key="3">
    <source>
        <dbReference type="Proteomes" id="UP001638015"/>
    </source>
</evidence>
<dbReference type="InterPro" id="IPR053468">
    <property type="entry name" value="ComGE-like"/>
</dbReference>
<gene>
    <name evidence="2" type="primary">comGE</name>
    <name evidence="2" type="ORF">ACCQ40_04005</name>
</gene>
<dbReference type="RefSeq" id="WP_410032703.1">
    <property type="nucleotide sequence ID" value="NZ_JBGMEH010000003.1"/>
</dbReference>
<protein>
    <submittedName>
        <fullName evidence="2">Competence type IV pilus minor pilin ComGE</fullName>
    </submittedName>
</protein>
<dbReference type="Proteomes" id="UP001638015">
    <property type="component" value="Unassembled WGS sequence"/>
</dbReference>
<dbReference type="SUPFAM" id="SSF54523">
    <property type="entry name" value="Pili subunits"/>
    <property type="match status" value="1"/>
</dbReference>
<evidence type="ECO:0000313" key="2">
    <source>
        <dbReference type="EMBL" id="MFO3715955.1"/>
    </source>
</evidence>
<dbReference type="Gene3D" id="3.30.700.10">
    <property type="entry name" value="Glycoprotein, Type 4 Pilin"/>
    <property type="match status" value="1"/>
</dbReference>
<reference evidence="2 3" key="1">
    <citation type="journal article" date="2025" name="Anaerobe">
        <title>Description of Anaerococcus kampingiae sp. nov., Anaerococcus groningensis sp. nov., Anaerococcus martiniensis sp. nov., and Anaerococcus cruorum sp. nov., isolated from human clinical specimens.</title>
        <authorList>
            <person name="Boiten K.E."/>
            <person name="Meijer J."/>
            <person name="van Wezel E.M."/>
            <person name="Veloo A.C.M."/>
        </authorList>
    </citation>
    <scope>NUCLEOTIDE SEQUENCE [LARGE SCALE GENOMIC DNA]</scope>
    <source>
        <strain evidence="2 3">ENR1039</strain>
    </source>
</reference>
<accession>A0ABW9MVX9</accession>
<dbReference type="NCBIfam" id="TIGR02532">
    <property type="entry name" value="IV_pilin_GFxxxE"/>
    <property type="match status" value="1"/>
</dbReference>
<name>A0ABW9MVX9_9FIRM</name>
<keyword evidence="1" id="KW-1133">Transmembrane helix</keyword>
<organism evidence="2 3">
    <name type="scientific">Anaerococcus cruorum</name>
    <dbReference type="NCBI Taxonomy" id="3115617"/>
    <lineage>
        <taxon>Bacteria</taxon>
        <taxon>Bacillati</taxon>
        <taxon>Bacillota</taxon>
        <taxon>Tissierellia</taxon>
        <taxon>Tissierellales</taxon>
        <taxon>Peptoniphilaceae</taxon>
        <taxon>Anaerococcus</taxon>
    </lineage>
</organism>
<keyword evidence="1" id="KW-0812">Transmembrane</keyword>
<feature type="transmembrane region" description="Helical" evidence="1">
    <location>
        <begin position="7"/>
        <end position="28"/>
    </location>
</feature>
<comment type="caution">
    <text evidence="2">The sequence shown here is derived from an EMBL/GenBank/DDBJ whole genome shotgun (WGS) entry which is preliminary data.</text>
</comment>
<dbReference type="NCBIfam" id="NF041013">
    <property type="entry name" value="T4P_ComGE"/>
    <property type="match status" value="1"/>
</dbReference>
<dbReference type="Pfam" id="PF07963">
    <property type="entry name" value="N_methyl"/>
    <property type="match status" value="1"/>
</dbReference>
<keyword evidence="1" id="KW-0472">Membrane</keyword>
<sequence>MKKIKNGFTLIETIFALGILGLIASFLLPSLNTLIVSSNSLKNESEIIFAIQAAIENEKANDYPLYGTKIEKINDFDIRIDRHSYSESLDKITASYNSYKLEFIEENHEKKGIHSN</sequence>
<proteinExistence type="predicted"/>
<keyword evidence="3" id="KW-1185">Reference proteome</keyword>
<evidence type="ECO:0000256" key="1">
    <source>
        <dbReference type="SAM" id="Phobius"/>
    </source>
</evidence>